<reference evidence="1 2" key="1">
    <citation type="journal article" date="2019" name="Nat. Med.">
        <title>A library of human gut bacterial isolates paired with longitudinal multiomics data enables mechanistic microbiome research.</title>
        <authorList>
            <person name="Poyet M."/>
            <person name="Groussin M."/>
            <person name="Gibbons S.M."/>
            <person name="Avila-Pacheco J."/>
            <person name="Jiang X."/>
            <person name="Kearney S.M."/>
            <person name="Perrotta A.R."/>
            <person name="Berdy B."/>
            <person name="Zhao S."/>
            <person name="Lieberman T.D."/>
            <person name="Swanson P.K."/>
            <person name="Smith M."/>
            <person name="Roesemann S."/>
            <person name="Alexander J.E."/>
            <person name="Rich S.A."/>
            <person name="Livny J."/>
            <person name="Vlamakis H."/>
            <person name="Clish C."/>
            <person name="Bullock K."/>
            <person name="Deik A."/>
            <person name="Scott J."/>
            <person name="Pierce K.A."/>
            <person name="Xavier R.J."/>
            <person name="Alm E.J."/>
        </authorList>
    </citation>
    <scope>NUCLEOTIDE SEQUENCE [LARGE SCALE GENOMIC DNA]</scope>
    <source>
        <strain evidence="1 2">BIOML-A7</strain>
    </source>
</reference>
<gene>
    <name evidence="1" type="ORF">F2Y86_21380</name>
</gene>
<comment type="caution">
    <text evidence="1">The sequence shown here is derived from an EMBL/GenBank/DDBJ whole genome shotgun (WGS) entry which is preliminary data.</text>
</comment>
<accession>A0A5M6A3T7</accession>
<sequence>MKPCCFSLWQWTGTSISSYSLSAELCLVSQTRSKPNGIFFPKGRHFRHRIKYDKSEVGTNICEPIAKTIRWPYFCKRQPTVGRDIVLILKPFSVSTTIYLRISYK</sequence>
<name>A0A5M6A3T7_9BACE</name>
<evidence type="ECO:0000313" key="1">
    <source>
        <dbReference type="EMBL" id="KAA5404492.1"/>
    </source>
</evidence>
<organism evidence="1 2">
    <name type="scientific">Bacteroides cellulosilyticus</name>
    <dbReference type="NCBI Taxonomy" id="246787"/>
    <lineage>
        <taxon>Bacteria</taxon>
        <taxon>Pseudomonadati</taxon>
        <taxon>Bacteroidota</taxon>
        <taxon>Bacteroidia</taxon>
        <taxon>Bacteroidales</taxon>
        <taxon>Bacteroidaceae</taxon>
        <taxon>Bacteroides</taxon>
    </lineage>
</organism>
<dbReference type="AlphaFoldDB" id="A0A5M6A3T7"/>
<dbReference type="RefSeq" id="WP_149950395.1">
    <property type="nucleotide sequence ID" value="NZ_RCXI01000023.1"/>
</dbReference>
<protein>
    <submittedName>
        <fullName evidence="1">Uncharacterized protein</fullName>
    </submittedName>
</protein>
<proteinExistence type="predicted"/>
<evidence type="ECO:0000313" key="2">
    <source>
        <dbReference type="Proteomes" id="UP000325055"/>
    </source>
</evidence>
<dbReference type="EMBL" id="VVYW01000022">
    <property type="protein sequence ID" value="KAA5404492.1"/>
    <property type="molecule type" value="Genomic_DNA"/>
</dbReference>
<dbReference type="Proteomes" id="UP000325055">
    <property type="component" value="Unassembled WGS sequence"/>
</dbReference>